<feature type="compositionally biased region" description="Pro residues" evidence="3">
    <location>
        <begin position="186"/>
        <end position="206"/>
    </location>
</feature>
<keyword evidence="4" id="KW-0812">Transmembrane</keyword>
<evidence type="ECO:0000256" key="1">
    <source>
        <dbReference type="ARBA" id="ARBA00004370"/>
    </source>
</evidence>
<dbReference type="PANTHER" id="PTHR37042:SF4">
    <property type="entry name" value="OUTER MEMBRANE PROTEIN RV1973"/>
    <property type="match status" value="1"/>
</dbReference>
<evidence type="ECO:0000256" key="2">
    <source>
        <dbReference type="ARBA" id="ARBA00023136"/>
    </source>
</evidence>
<sequence length="206" mass="22403">MSVRRIGAGIFAFLVTAVLVVTIVLGVMYARADAVEKSRASALEAAKLYSQKMYAWTPENISDNINFMMAHLTGPAKEQYERNILGERIAEQVKEQKVVSTITDQGAGVVENTRDTAKVLLFINQSASRADSEDIQVTPSRIVYTMERRSDTWIINDAQIIDDETLKDLVDGDGDGDQPQVSIPASVPPTGEPAPTEPAPEPVPTG</sequence>
<feature type="region of interest" description="Disordered" evidence="3">
    <location>
        <begin position="168"/>
        <end position="206"/>
    </location>
</feature>
<feature type="transmembrane region" description="Helical" evidence="4">
    <location>
        <begin position="6"/>
        <end position="30"/>
    </location>
</feature>
<evidence type="ECO:0008006" key="7">
    <source>
        <dbReference type="Google" id="ProtNLM"/>
    </source>
</evidence>
<dbReference type="EMBL" id="BAAAZW010000003">
    <property type="protein sequence ID" value="GAA3955564.1"/>
    <property type="molecule type" value="Genomic_DNA"/>
</dbReference>
<evidence type="ECO:0000256" key="3">
    <source>
        <dbReference type="SAM" id="MobiDB-lite"/>
    </source>
</evidence>
<gene>
    <name evidence="5" type="ORF">GCM10022231_12750</name>
</gene>
<evidence type="ECO:0000313" key="5">
    <source>
        <dbReference type="EMBL" id="GAA3955564.1"/>
    </source>
</evidence>
<comment type="caution">
    <text evidence="5">The sequence shown here is derived from an EMBL/GenBank/DDBJ whole genome shotgun (WGS) entry which is preliminary data.</text>
</comment>
<dbReference type="PANTHER" id="PTHR37042">
    <property type="entry name" value="OUTER MEMBRANE PROTEIN RV1973"/>
    <property type="match status" value="1"/>
</dbReference>
<dbReference type="RefSeq" id="WP_344781789.1">
    <property type="nucleotide sequence ID" value="NZ_BAAAZW010000003.1"/>
</dbReference>
<proteinExistence type="predicted"/>
<organism evidence="5 6">
    <name type="scientific">Gordonia caeni</name>
    <dbReference type="NCBI Taxonomy" id="1007097"/>
    <lineage>
        <taxon>Bacteria</taxon>
        <taxon>Bacillati</taxon>
        <taxon>Actinomycetota</taxon>
        <taxon>Actinomycetes</taxon>
        <taxon>Mycobacteriales</taxon>
        <taxon>Gordoniaceae</taxon>
        <taxon>Gordonia</taxon>
    </lineage>
</organism>
<accession>A0ABP7NWL0</accession>
<name>A0ABP7NWL0_9ACTN</name>
<dbReference type="Proteomes" id="UP001418444">
    <property type="component" value="Unassembled WGS sequence"/>
</dbReference>
<evidence type="ECO:0000256" key="4">
    <source>
        <dbReference type="SAM" id="Phobius"/>
    </source>
</evidence>
<protein>
    <recommendedName>
        <fullName evidence="7">Mammalian cell entry protein</fullName>
    </recommendedName>
</protein>
<evidence type="ECO:0000313" key="6">
    <source>
        <dbReference type="Proteomes" id="UP001418444"/>
    </source>
</evidence>
<keyword evidence="2 4" id="KW-0472">Membrane</keyword>
<reference evidence="6" key="1">
    <citation type="journal article" date="2019" name="Int. J. Syst. Evol. Microbiol.">
        <title>The Global Catalogue of Microorganisms (GCM) 10K type strain sequencing project: providing services to taxonomists for standard genome sequencing and annotation.</title>
        <authorList>
            <consortium name="The Broad Institute Genomics Platform"/>
            <consortium name="The Broad Institute Genome Sequencing Center for Infectious Disease"/>
            <person name="Wu L."/>
            <person name="Ma J."/>
        </authorList>
    </citation>
    <scope>NUCLEOTIDE SEQUENCE [LARGE SCALE GENOMIC DNA]</scope>
    <source>
        <strain evidence="6">JCM 16923</strain>
    </source>
</reference>
<keyword evidence="6" id="KW-1185">Reference proteome</keyword>
<keyword evidence="4" id="KW-1133">Transmembrane helix</keyword>
<comment type="subcellular location">
    <subcellularLocation>
        <location evidence="1">Membrane</location>
    </subcellularLocation>
</comment>